<comment type="caution">
    <text evidence="1">The sequence shown here is derived from an EMBL/GenBank/DDBJ whole genome shotgun (WGS) entry which is preliminary data.</text>
</comment>
<name>A0ACC2FE17_DALPE</name>
<accession>A0ACC2FE17</accession>
<proteinExistence type="predicted"/>
<protein>
    <submittedName>
        <fullName evidence="1">Uncharacterized protein</fullName>
    </submittedName>
</protein>
<gene>
    <name evidence="1" type="ORF">DPEC_G00306530</name>
</gene>
<evidence type="ECO:0000313" key="1">
    <source>
        <dbReference type="EMBL" id="KAJ7989631.1"/>
    </source>
</evidence>
<dbReference type="Proteomes" id="UP001157502">
    <property type="component" value="Chromosome 29"/>
</dbReference>
<sequence>MIDRDWKSKYLPDTSVRPLSDIIGDEDELRVYAVNGDVLPFDGWVALTVNLMGNEDPSLSITVPFLVSSLALERPLLGFNVLEEMIQEQPEKLISTLVVLLCKALCIPAEKAELMVNFIQTSKPLVECGRLRTGRQDILIPAGQVAWVKCQVPPHMSTSDPVVLFEPEDNNVQLTELDVGEGLLEFQNPRKPYVAVPVGNNTKHAITLPRKTALGSIHCVDKVIASDSPEAPKPTVTVNSAVSTPVDACPSSWRPPIDLSHLDDEQREKVNKMLCDEAGAFARDSDDIGCIPSLQMSITLTDEIPVQRAYSAVPKPLFKEVKEYVQELLMRGWIVKSKSPYSAPVVCVRKKDGSLRLCIDYRLLNKKTVPDRHPLPRIQDLTDTLGGYTWFSILDQGKAYHQGFIAEGSRYRTAFITPWGLYEWVRIPFGLSNAPAAFQRSMEEVLGTLRDECCIPYLDDVLCYARTFDEHVEALRKVLQALQQHGVKLRPEKCELFRQEVRYVGRLVSAEGVKVDPQDLEAVKTLTSKTPQTVGEVRKLTGFLGYYRSYIQDFSRIAKPIYEFLQTKSGNAQILKRGKTTKRPQLPSREPVDWTPQHQEVLEQLITLLMTPPVLAYPDFNLPFTLHTDASDQGLGAVLYQRQNGKLRVIGYGSRTLTPAERNYHLHSGKLEFLALKWAVCEKFRDYLYYAPHFTVYTDNNPLTYIMSTAKLNAVGHRWVGELSDFRFDIKYRPGKSNVNADTLSRLPLGMGKYEMACTEELSNEAVRATWDGSQAAERKDVAWVAALNMCSRILPLNLIVTCQLSAMMIWLRLRERIKP</sequence>
<dbReference type="EMBL" id="CM055756">
    <property type="protein sequence ID" value="KAJ7989631.1"/>
    <property type="molecule type" value="Genomic_DNA"/>
</dbReference>
<evidence type="ECO:0000313" key="2">
    <source>
        <dbReference type="Proteomes" id="UP001157502"/>
    </source>
</evidence>
<reference evidence="1" key="1">
    <citation type="submission" date="2021-05" db="EMBL/GenBank/DDBJ databases">
        <authorList>
            <person name="Pan Q."/>
            <person name="Jouanno E."/>
            <person name="Zahm M."/>
            <person name="Klopp C."/>
            <person name="Cabau C."/>
            <person name="Louis A."/>
            <person name="Berthelot C."/>
            <person name="Parey E."/>
            <person name="Roest Crollius H."/>
            <person name="Montfort J."/>
            <person name="Robinson-Rechavi M."/>
            <person name="Bouchez O."/>
            <person name="Lampietro C."/>
            <person name="Lopez Roques C."/>
            <person name="Donnadieu C."/>
            <person name="Postlethwait J."/>
            <person name="Bobe J."/>
            <person name="Dillon D."/>
            <person name="Chandos A."/>
            <person name="von Hippel F."/>
            <person name="Guiguen Y."/>
        </authorList>
    </citation>
    <scope>NUCLEOTIDE SEQUENCE</scope>
    <source>
        <strain evidence="1">YG-Jan2019</strain>
    </source>
</reference>
<organism evidence="1 2">
    <name type="scientific">Dallia pectoralis</name>
    <name type="common">Alaska blackfish</name>
    <dbReference type="NCBI Taxonomy" id="75939"/>
    <lineage>
        <taxon>Eukaryota</taxon>
        <taxon>Metazoa</taxon>
        <taxon>Chordata</taxon>
        <taxon>Craniata</taxon>
        <taxon>Vertebrata</taxon>
        <taxon>Euteleostomi</taxon>
        <taxon>Actinopterygii</taxon>
        <taxon>Neopterygii</taxon>
        <taxon>Teleostei</taxon>
        <taxon>Protacanthopterygii</taxon>
        <taxon>Esociformes</taxon>
        <taxon>Umbridae</taxon>
        <taxon>Dallia</taxon>
    </lineage>
</organism>
<keyword evidence="2" id="KW-1185">Reference proteome</keyword>